<name>A0A8S1TTZ4_PAROT</name>
<reference evidence="1" key="1">
    <citation type="submission" date="2021-01" db="EMBL/GenBank/DDBJ databases">
        <authorList>
            <consortium name="Genoscope - CEA"/>
            <person name="William W."/>
        </authorList>
    </citation>
    <scope>NUCLEOTIDE SEQUENCE</scope>
</reference>
<accession>A0A8S1TTZ4</accession>
<evidence type="ECO:0000313" key="1">
    <source>
        <dbReference type="EMBL" id="CAD8155558.1"/>
    </source>
</evidence>
<keyword evidence="2" id="KW-1185">Reference proteome</keyword>
<dbReference type="Proteomes" id="UP000683925">
    <property type="component" value="Unassembled WGS sequence"/>
</dbReference>
<organism evidence="1 2">
    <name type="scientific">Paramecium octaurelia</name>
    <dbReference type="NCBI Taxonomy" id="43137"/>
    <lineage>
        <taxon>Eukaryota</taxon>
        <taxon>Sar</taxon>
        <taxon>Alveolata</taxon>
        <taxon>Ciliophora</taxon>
        <taxon>Intramacronucleata</taxon>
        <taxon>Oligohymenophorea</taxon>
        <taxon>Peniculida</taxon>
        <taxon>Parameciidae</taxon>
        <taxon>Paramecium</taxon>
    </lineage>
</organism>
<comment type="caution">
    <text evidence="1">The sequence shown here is derived from an EMBL/GenBank/DDBJ whole genome shotgun (WGS) entry which is preliminary data.</text>
</comment>
<dbReference type="EMBL" id="CAJJDP010000031">
    <property type="protein sequence ID" value="CAD8155558.1"/>
    <property type="molecule type" value="Genomic_DNA"/>
</dbReference>
<proteinExistence type="predicted"/>
<dbReference type="AlphaFoldDB" id="A0A8S1TTZ4"/>
<protein>
    <submittedName>
        <fullName evidence="1">Uncharacterized protein</fullName>
    </submittedName>
</protein>
<sequence length="180" mass="21708">MSLFSQLHFNVSIKDKLIQLITLLCNITTKDKIYIAKMLELLRQITCTLQTPGSTKFRLMQLHSIHHQTFFFFSKYFEIVELCQIIKKRERDNNNSKQFNEGCQDKKFPKYLARIILTIQFMKLSLIKLMMIHYYQYKIIFYSINYIKQEIEHLNLSKQGKISFKTQNLKKPRRRTLLKT</sequence>
<gene>
    <name evidence="1" type="ORF">POCTA_138.1.T0310004</name>
</gene>
<evidence type="ECO:0000313" key="2">
    <source>
        <dbReference type="Proteomes" id="UP000683925"/>
    </source>
</evidence>